<evidence type="ECO:0000313" key="3">
    <source>
        <dbReference type="Proteomes" id="UP000032633"/>
    </source>
</evidence>
<dbReference type="CDD" id="cd03024">
    <property type="entry name" value="DsbA_FrnE"/>
    <property type="match status" value="1"/>
</dbReference>
<gene>
    <name evidence="2" type="ORF">VN24_08400</name>
</gene>
<dbReference type="HOGENOM" id="CLU_069253_0_2_9"/>
<dbReference type="PANTHER" id="PTHR13887">
    <property type="entry name" value="GLUTATHIONE S-TRANSFERASE KAPPA"/>
    <property type="match status" value="1"/>
</dbReference>
<proteinExistence type="predicted"/>
<dbReference type="KEGG" id="pbj:VN24_08400"/>
<dbReference type="InterPro" id="IPR036249">
    <property type="entry name" value="Thioredoxin-like_sf"/>
</dbReference>
<reference evidence="2 3" key="1">
    <citation type="journal article" date="2015" name="J. Biotechnol.">
        <title>Complete genome sequence of Paenibacillus beijingensis 7188(T) (=DSM 24997(T)), a novel rhizobacterium from jujube garden soil.</title>
        <authorList>
            <person name="Kwak Y."/>
            <person name="Shin J.H."/>
        </authorList>
    </citation>
    <scope>NUCLEOTIDE SEQUENCE [LARGE SCALE GENOMIC DNA]</scope>
    <source>
        <strain evidence="2 3">DSM 24997</strain>
    </source>
</reference>
<reference evidence="3" key="2">
    <citation type="submission" date="2015-03" db="EMBL/GenBank/DDBJ databases">
        <title>Genome sequence of Paenibacillus beijingensis strain DSM 24997T.</title>
        <authorList>
            <person name="Kwak Y."/>
            <person name="Shin J.-H."/>
        </authorList>
    </citation>
    <scope>NUCLEOTIDE SEQUENCE [LARGE SCALE GENOMIC DNA]</scope>
    <source>
        <strain evidence="3">DSM 24997</strain>
    </source>
</reference>
<dbReference type="STRING" id="1126833.VN24_08400"/>
<dbReference type="SUPFAM" id="SSF52833">
    <property type="entry name" value="Thioredoxin-like"/>
    <property type="match status" value="1"/>
</dbReference>
<dbReference type="Proteomes" id="UP000032633">
    <property type="component" value="Chromosome"/>
</dbReference>
<evidence type="ECO:0000259" key="1">
    <source>
        <dbReference type="Pfam" id="PF01323"/>
    </source>
</evidence>
<dbReference type="PATRIC" id="fig|1126833.4.peg.1854"/>
<accession>A0A0D5NHI5</accession>
<dbReference type="GO" id="GO:0016491">
    <property type="term" value="F:oxidoreductase activity"/>
    <property type="evidence" value="ECO:0007669"/>
    <property type="project" value="InterPro"/>
</dbReference>
<evidence type="ECO:0000313" key="2">
    <source>
        <dbReference type="EMBL" id="AJY74590.1"/>
    </source>
</evidence>
<organism evidence="2 3">
    <name type="scientific">Paenibacillus beijingensis</name>
    <dbReference type="NCBI Taxonomy" id="1126833"/>
    <lineage>
        <taxon>Bacteria</taxon>
        <taxon>Bacillati</taxon>
        <taxon>Bacillota</taxon>
        <taxon>Bacilli</taxon>
        <taxon>Bacillales</taxon>
        <taxon>Paenibacillaceae</taxon>
        <taxon>Paenibacillus</taxon>
    </lineage>
</organism>
<sequence length="211" mass="23889">MLIEIYQDVVCPWCRIGKKNLFDALSDWKARTGTEPTIQYRAYQLDPNLPPEGMPFMKSMTHKSGSSESVRRMMEHVTGAGADVGLTFRFDQVSWMPNTRMAHRLIALTPEAQRTELIDSLFRAYFEEGVTLSRQEELLAIGEAAGWQREQLAARLNNGEGSAEVDDDLERGKRLGISGVPLFIFNRKYALSGAYPKSEMLLLLDRFHTDA</sequence>
<protein>
    <submittedName>
        <fullName evidence="2">DSBA oxidoreductase</fullName>
    </submittedName>
</protein>
<dbReference type="AlphaFoldDB" id="A0A0D5NHI5"/>
<dbReference type="InterPro" id="IPR001853">
    <property type="entry name" value="DSBA-like_thioredoxin_dom"/>
</dbReference>
<keyword evidence="3" id="KW-1185">Reference proteome</keyword>
<dbReference type="RefSeq" id="WP_045670023.1">
    <property type="nucleotide sequence ID" value="NZ_CP011058.1"/>
</dbReference>
<feature type="domain" description="DSBA-like thioredoxin" evidence="1">
    <location>
        <begin position="3"/>
        <end position="195"/>
    </location>
</feature>
<dbReference type="OrthoDB" id="9799122at2"/>
<dbReference type="Gene3D" id="3.40.30.10">
    <property type="entry name" value="Glutaredoxin"/>
    <property type="match status" value="1"/>
</dbReference>
<dbReference type="Pfam" id="PF01323">
    <property type="entry name" value="DSBA"/>
    <property type="match status" value="1"/>
</dbReference>
<dbReference type="PANTHER" id="PTHR13887:SF41">
    <property type="entry name" value="THIOREDOXIN SUPERFAMILY PROTEIN"/>
    <property type="match status" value="1"/>
</dbReference>
<dbReference type="EMBL" id="CP011058">
    <property type="protein sequence ID" value="AJY74590.1"/>
    <property type="molecule type" value="Genomic_DNA"/>
</dbReference>
<name>A0A0D5NHI5_9BACL</name>